<feature type="transmembrane region" description="Helical" evidence="2">
    <location>
        <begin position="242"/>
        <end position="260"/>
    </location>
</feature>
<feature type="transmembrane region" description="Helical" evidence="2">
    <location>
        <begin position="272"/>
        <end position="293"/>
    </location>
</feature>
<feature type="region of interest" description="Disordered" evidence="1">
    <location>
        <begin position="354"/>
        <end position="379"/>
    </location>
</feature>
<organism evidence="3 4">
    <name type="scientific">Emydomyces testavorans</name>
    <dbReference type="NCBI Taxonomy" id="2070801"/>
    <lineage>
        <taxon>Eukaryota</taxon>
        <taxon>Fungi</taxon>
        <taxon>Dikarya</taxon>
        <taxon>Ascomycota</taxon>
        <taxon>Pezizomycotina</taxon>
        <taxon>Eurotiomycetes</taxon>
        <taxon>Eurotiomycetidae</taxon>
        <taxon>Onygenales</taxon>
        <taxon>Nannizziopsiaceae</taxon>
        <taxon>Emydomyces</taxon>
    </lineage>
</organism>
<reference evidence="3" key="1">
    <citation type="submission" date="2023-03" db="EMBL/GenBank/DDBJ databases">
        <title>Emydomyces testavorans Genome Sequence.</title>
        <authorList>
            <person name="Hoyer L."/>
        </authorList>
    </citation>
    <scope>NUCLEOTIDE SEQUENCE</scope>
    <source>
        <strain evidence="3">16-2883</strain>
    </source>
</reference>
<gene>
    <name evidence="3" type="ORF">PRK78_007416</name>
</gene>
<dbReference type="AlphaFoldDB" id="A0AAF0IMN1"/>
<proteinExistence type="predicted"/>
<keyword evidence="4" id="KW-1185">Reference proteome</keyword>
<keyword evidence="2" id="KW-0812">Transmembrane</keyword>
<evidence type="ECO:0000256" key="1">
    <source>
        <dbReference type="SAM" id="MobiDB-lite"/>
    </source>
</evidence>
<sequence length="596" mass="66546">MDNLLIDALQKSRIGFVANATLADTLFMKFSIQSRISIVVTAVFNVLASAAVVATILYDSWRLANLRVPRRRFEFLTRIPTVHVFSNALAIATAIQGSVFIAVQAMGLQDVLTNNCRTFSQITWTATWVIGYTILIFSSESACRSIHRAYSASPCRSYTLVNWIILIVFLLLTWIPSFVRPTTMNICAADLTQWMAPWADIGTALTSLLIVFYILNATTLSFRLRRPDKLSFEQRIAVRNQIYYLLVNAAIFVFTLPFWIEVTTSHSTAVAAMMMSIVINLFGIVNGVLFLLLRASGENVITRSENPIWFMKPPRRYTDSTELAVAQQMFMPVDLERNNSAVKQAEFSNNRFSQHLKPVPRNHGERLKPLSEASFPDGRSSMERLTEDVAQNKKIYSLTSTSRDSLTVSSSVVSMTDIDDFVFLPPQPYFSHRRRSSDISAATVQIGLCLSSIPVPLSAHVRSSRVPQTLEKLAPTRFSPANNLSSNIFRGSRGLPPSIHPLKNNPPSPNNPNLLDANTSAESSNTTTQPPPPVLEPHLDRAYSVDLDRPSTENSPFADPTSPEALPRRGRKNSAWPLPESFSMLPDKTYSQVPWI</sequence>
<dbReference type="EMBL" id="CP120631">
    <property type="protein sequence ID" value="WEW61916.1"/>
    <property type="molecule type" value="Genomic_DNA"/>
</dbReference>
<dbReference type="Proteomes" id="UP001219355">
    <property type="component" value="Chromosome 5"/>
</dbReference>
<feature type="transmembrane region" description="Helical" evidence="2">
    <location>
        <begin position="36"/>
        <end position="58"/>
    </location>
</feature>
<feature type="transmembrane region" description="Helical" evidence="2">
    <location>
        <begin position="79"/>
        <end position="102"/>
    </location>
</feature>
<feature type="compositionally biased region" description="Basic and acidic residues" evidence="1">
    <location>
        <begin position="537"/>
        <end position="551"/>
    </location>
</feature>
<feature type="transmembrane region" description="Helical" evidence="2">
    <location>
        <begin position="199"/>
        <end position="222"/>
    </location>
</feature>
<evidence type="ECO:0000256" key="2">
    <source>
        <dbReference type="SAM" id="Phobius"/>
    </source>
</evidence>
<feature type="compositionally biased region" description="Low complexity" evidence="1">
    <location>
        <begin position="511"/>
        <end position="528"/>
    </location>
</feature>
<accession>A0AAF0IMN1</accession>
<feature type="region of interest" description="Disordered" evidence="1">
    <location>
        <begin position="477"/>
        <end position="580"/>
    </location>
</feature>
<name>A0AAF0IMN1_9EURO</name>
<feature type="compositionally biased region" description="Polar residues" evidence="1">
    <location>
        <begin position="479"/>
        <end position="489"/>
    </location>
</feature>
<keyword evidence="2" id="KW-0472">Membrane</keyword>
<evidence type="ECO:0000313" key="3">
    <source>
        <dbReference type="EMBL" id="WEW61916.1"/>
    </source>
</evidence>
<feature type="transmembrane region" description="Helical" evidence="2">
    <location>
        <begin position="122"/>
        <end position="139"/>
    </location>
</feature>
<protein>
    <submittedName>
        <fullName evidence="3">Uncharacterized protein</fullName>
    </submittedName>
</protein>
<evidence type="ECO:0000313" key="4">
    <source>
        <dbReference type="Proteomes" id="UP001219355"/>
    </source>
</evidence>
<keyword evidence="2" id="KW-1133">Transmembrane helix</keyword>
<feature type="transmembrane region" description="Helical" evidence="2">
    <location>
        <begin position="160"/>
        <end position="179"/>
    </location>
</feature>